<evidence type="ECO:0000313" key="1">
    <source>
        <dbReference type="EMBL" id="GFT90424.1"/>
    </source>
</evidence>
<name>A0A8X6PWW8_NEPPI</name>
<dbReference type="EMBL" id="BMAW01024987">
    <property type="protein sequence ID" value="GFT90424.1"/>
    <property type="molecule type" value="Genomic_DNA"/>
</dbReference>
<evidence type="ECO:0000313" key="2">
    <source>
        <dbReference type="Proteomes" id="UP000887013"/>
    </source>
</evidence>
<accession>A0A8X6PWW8</accession>
<organism evidence="1 2">
    <name type="scientific">Nephila pilipes</name>
    <name type="common">Giant wood spider</name>
    <name type="synonym">Nephila maculata</name>
    <dbReference type="NCBI Taxonomy" id="299642"/>
    <lineage>
        <taxon>Eukaryota</taxon>
        <taxon>Metazoa</taxon>
        <taxon>Ecdysozoa</taxon>
        <taxon>Arthropoda</taxon>
        <taxon>Chelicerata</taxon>
        <taxon>Arachnida</taxon>
        <taxon>Araneae</taxon>
        <taxon>Araneomorphae</taxon>
        <taxon>Entelegynae</taxon>
        <taxon>Araneoidea</taxon>
        <taxon>Nephilidae</taxon>
        <taxon>Nephila</taxon>
    </lineage>
</organism>
<sequence>MVIKFLYDHPLIKIEHQLFVQNSSYTPIRNPIAVACLGTERCKDRKTACLTASTYCDVRTLRGLPGDLRFKTESFSSEISDS</sequence>
<dbReference type="Proteomes" id="UP000887013">
    <property type="component" value="Unassembled WGS sequence"/>
</dbReference>
<keyword evidence="2" id="KW-1185">Reference proteome</keyword>
<dbReference type="AlphaFoldDB" id="A0A8X6PWW8"/>
<protein>
    <submittedName>
        <fullName evidence="1">Uncharacterized protein</fullName>
    </submittedName>
</protein>
<proteinExistence type="predicted"/>
<gene>
    <name evidence="1" type="ORF">NPIL_342691</name>
</gene>
<comment type="caution">
    <text evidence="1">The sequence shown here is derived from an EMBL/GenBank/DDBJ whole genome shotgun (WGS) entry which is preliminary data.</text>
</comment>
<reference evidence="1" key="1">
    <citation type="submission" date="2020-08" db="EMBL/GenBank/DDBJ databases">
        <title>Multicomponent nature underlies the extraordinary mechanical properties of spider dragline silk.</title>
        <authorList>
            <person name="Kono N."/>
            <person name="Nakamura H."/>
            <person name="Mori M."/>
            <person name="Yoshida Y."/>
            <person name="Ohtoshi R."/>
            <person name="Malay A.D."/>
            <person name="Moran D.A.P."/>
            <person name="Tomita M."/>
            <person name="Numata K."/>
            <person name="Arakawa K."/>
        </authorList>
    </citation>
    <scope>NUCLEOTIDE SEQUENCE</scope>
</reference>